<accession>A0A024GV38</accession>
<comment type="caution">
    <text evidence="1">The sequence shown here is derived from an EMBL/GenBank/DDBJ whole genome shotgun (WGS) entry which is preliminary data.</text>
</comment>
<gene>
    <name evidence="1" type="ORF">BN9_118790</name>
</gene>
<dbReference type="InParanoid" id="A0A024GV38"/>
<evidence type="ECO:0000313" key="2">
    <source>
        <dbReference type="Proteomes" id="UP000053237"/>
    </source>
</evidence>
<name>A0A024GV38_9STRA</name>
<dbReference type="Proteomes" id="UP000053237">
    <property type="component" value="Unassembled WGS sequence"/>
</dbReference>
<organism evidence="1 2">
    <name type="scientific">Albugo candida</name>
    <dbReference type="NCBI Taxonomy" id="65357"/>
    <lineage>
        <taxon>Eukaryota</taxon>
        <taxon>Sar</taxon>
        <taxon>Stramenopiles</taxon>
        <taxon>Oomycota</taxon>
        <taxon>Peronosporomycetes</taxon>
        <taxon>Albuginales</taxon>
        <taxon>Albuginaceae</taxon>
        <taxon>Albugo</taxon>
    </lineage>
</organism>
<sequence>MYLSLFNLPGPASNITITMKLLSAALILLSTKKAISTGLTISNFQQAECNNIEFPEDGFDTKCRTGGKLLDQPTIECRKLLRARIAYIAKVTLLKGFYRNPAMPGIPGNEEASNVHPITLAAATQYFLMPNPPVAQKDFGPYLDEYLITTYHNMANEIPSRWRDVKVFGVAPQQQRSSHPYYLNVFGIYLTYKCHP</sequence>
<dbReference type="AlphaFoldDB" id="A0A024GV38"/>
<dbReference type="EMBL" id="CAIX01000434">
    <property type="protein sequence ID" value="CCI50244.1"/>
    <property type="molecule type" value="Genomic_DNA"/>
</dbReference>
<reference evidence="1 2" key="1">
    <citation type="submission" date="2012-05" db="EMBL/GenBank/DDBJ databases">
        <title>Recombination and specialization in a pathogen metapopulation.</title>
        <authorList>
            <person name="Gardiner A."/>
            <person name="Kemen E."/>
            <person name="Schultz-Larsen T."/>
            <person name="MacLean D."/>
            <person name="Van Oosterhout C."/>
            <person name="Jones J.D.G."/>
        </authorList>
    </citation>
    <scope>NUCLEOTIDE SEQUENCE [LARGE SCALE GENOMIC DNA]</scope>
    <source>
        <strain evidence="1 2">Ac Nc2</strain>
    </source>
</reference>
<evidence type="ECO:0000313" key="1">
    <source>
        <dbReference type="EMBL" id="CCI50244.1"/>
    </source>
</evidence>
<protein>
    <submittedName>
        <fullName evidence="1">Uncharacterized protein</fullName>
    </submittedName>
</protein>
<keyword evidence="2" id="KW-1185">Reference proteome</keyword>
<proteinExistence type="predicted"/>